<dbReference type="PANTHER" id="PTHR43875:SF1">
    <property type="entry name" value="OSMOPROTECTIVE COMPOUNDS UPTAKE ATP-BINDING PROTEIN GGTA"/>
    <property type="match status" value="1"/>
</dbReference>
<dbReference type="AlphaFoldDB" id="A0A7M3MIU4"/>
<dbReference type="InterPro" id="IPR027417">
    <property type="entry name" value="P-loop_NTPase"/>
</dbReference>
<accession>A0A7M3MIU4</accession>
<proteinExistence type="predicted"/>
<keyword evidence="2" id="KW-1003">Cell membrane</keyword>
<dbReference type="EMBL" id="QMIE01000002">
    <property type="protein sequence ID" value="TVM19231.1"/>
    <property type="molecule type" value="Genomic_DNA"/>
</dbReference>
<dbReference type="InterPro" id="IPR012340">
    <property type="entry name" value="NA-bd_OB-fold"/>
</dbReference>
<dbReference type="PANTHER" id="PTHR43875">
    <property type="entry name" value="MALTODEXTRIN IMPORT ATP-BINDING PROTEIN MSMX"/>
    <property type="match status" value="1"/>
</dbReference>
<evidence type="ECO:0000256" key="4">
    <source>
        <dbReference type="ARBA" id="ARBA00022840"/>
    </source>
</evidence>
<dbReference type="PROSITE" id="PS50893">
    <property type="entry name" value="ABC_TRANSPORTER_2"/>
    <property type="match status" value="1"/>
</dbReference>
<evidence type="ECO:0000256" key="5">
    <source>
        <dbReference type="ARBA" id="ARBA00023136"/>
    </source>
</evidence>
<dbReference type="GO" id="GO:0005524">
    <property type="term" value="F:ATP binding"/>
    <property type="evidence" value="ECO:0007669"/>
    <property type="project" value="UniProtKB-KW"/>
</dbReference>
<dbReference type="Proteomes" id="UP000448292">
    <property type="component" value="Unassembled WGS sequence"/>
</dbReference>
<keyword evidence="8" id="KW-1185">Reference proteome</keyword>
<dbReference type="SUPFAM" id="SSF50331">
    <property type="entry name" value="MOP-like"/>
    <property type="match status" value="1"/>
</dbReference>
<evidence type="ECO:0000313" key="7">
    <source>
        <dbReference type="EMBL" id="TVM19231.1"/>
    </source>
</evidence>
<dbReference type="GO" id="GO:0015408">
    <property type="term" value="F:ABC-type ferric iron transporter activity"/>
    <property type="evidence" value="ECO:0007669"/>
    <property type="project" value="InterPro"/>
</dbReference>
<feature type="domain" description="ABC transporter" evidence="6">
    <location>
        <begin position="3"/>
        <end position="232"/>
    </location>
</feature>
<dbReference type="OrthoDB" id="9809450at2"/>
<dbReference type="InterPro" id="IPR047641">
    <property type="entry name" value="ABC_transpr_MalK/UgpC-like"/>
</dbReference>
<keyword evidence="3" id="KW-0547">Nucleotide-binding</keyword>
<dbReference type="InterPro" id="IPR003439">
    <property type="entry name" value="ABC_transporter-like_ATP-bd"/>
</dbReference>
<dbReference type="RefSeq" id="WP_144301589.1">
    <property type="nucleotide sequence ID" value="NZ_QMIE01000002.1"/>
</dbReference>
<evidence type="ECO:0000259" key="6">
    <source>
        <dbReference type="PROSITE" id="PS50893"/>
    </source>
</evidence>
<evidence type="ECO:0000256" key="2">
    <source>
        <dbReference type="ARBA" id="ARBA00022475"/>
    </source>
</evidence>
<reference evidence="7 8" key="1">
    <citation type="submission" date="2018-06" db="EMBL/GenBank/DDBJ databases">
        <title>Complete genome of Desulfovibrio indonesiensis P37SLT.</title>
        <authorList>
            <person name="Crispim J.S."/>
            <person name="Vidigal P.M.P."/>
            <person name="Silva L.C.F."/>
            <person name="Laguardia C.N."/>
            <person name="Araujo L.C."/>
            <person name="Dias R.S."/>
            <person name="Sousa M.P."/>
            <person name="Paula S.O."/>
            <person name="Silva C."/>
        </authorList>
    </citation>
    <scope>NUCLEOTIDE SEQUENCE [LARGE SCALE GENOMIC DNA]</scope>
    <source>
        <strain evidence="7 8">P37SLT</strain>
    </source>
</reference>
<dbReference type="Gene3D" id="2.40.50.100">
    <property type="match status" value="1"/>
</dbReference>
<dbReference type="SMART" id="SM00382">
    <property type="entry name" value="AAA"/>
    <property type="match status" value="1"/>
</dbReference>
<name>A0A7M3MIU4_9BACT</name>
<dbReference type="InterPro" id="IPR015853">
    <property type="entry name" value="ABC_transpr_FbpC"/>
</dbReference>
<organism evidence="7 8">
    <name type="scientific">Oceanidesulfovibrio indonesiensis</name>
    <dbReference type="NCBI Taxonomy" id="54767"/>
    <lineage>
        <taxon>Bacteria</taxon>
        <taxon>Pseudomonadati</taxon>
        <taxon>Thermodesulfobacteriota</taxon>
        <taxon>Desulfovibrionia</taxon>
        <taxon>Desulfovibrionales</taxon>
        <taxon>Desulfovibrionaceae</taxon>
        <taxon>Oceanidesulfovibrio</taxon>
    </lineage>
</organism>
<dbReference type="Gene3D" id="2.40.50.140">
    <property type="entry name" value="Nucleic acid-binding proteins"/>
    <property type="match status" value="1"/>
</dbReference>
<dbReference type="GO" id="GO:0016887">
    <property type="term" value="F:ATP hydrolysis activity"/>
    <property type="evidence" value="ECO:0007669"/>
    <property type="project" value="InterPro"/>
</dbReference>
<dbReference type="Gene3D" id="3.40.50.300">
    <property type="entry name" value="P-loop containing nucleotide triphosphate hydrolases"/>
    <property type="match status" value="1"/>
</dbReference>
<comment type="caution">
    <text evidence="7">The sequence shown here is derived from an EMBL/GenBank/DDBJ whole genome shotgun (WGS) entry which is preliminary data.</text>
</comment>
<evidence type="ECO:0000313" key="8">
    <source>
        <dbReference type="Proteomes" id="UP000448292"/>
    </source>
</evidence>
<keyword evidence="4" id="KW-0067">ATP-binding</keyword>
<evidence type="ECO:0000256" key="1">
    <source>
        <dbReference type="ARBA" id="ARBA00022448"/>
    </source>
</evidence>
<keyword evidence="5" id="KW-0472">Membrane</keyword>
<keyword evidence="1" id="KW-0813">Transport</keyword>
<evidence type="ECO:0000256" key="3">
    <source>
        <dbReference type="ARBA" id="ARBA00022741"/>
    </source>
</evidence>
<dbReference type="InterPro" id="IPR008995">
    <property type="entry name" value="Mo/tungstate-bd_C_term_dom"/>
</dbReference>
<dbReference type="CDD" id="cd03259">
    <property type="entry name" value="ABC_Carb_Solutes_like"/>
    <property type="match status" value="1"/>
</dbReference>
<gene>
    <name evidence="7" type="ORF">DPQ33_02400</name>
</gene>
<dbReference type="Pfam" id="PF00005">
    <property type="entry name" value="ABC_tran"/>
    <property type="match status" value="1"/>
</dbReference>
<protein>
    <submittedName>
        <fullName evidence="7">ABC transporter</fullName>
    </submittedName>
</protein>
<dbReference type="InterPro" id="IPR003593">
    <property type="entry name" value="AAA+_ATPase"/>
</dbReference>
<dbReference type="SUPFAM" id="SSF52540">
    <property type="entry name" value="P-loop containing nucleoside triphosphate hydrolases"/>
    <property type="match status" value="1"/>
</dbReference>
<sequence length="358" mass="40295">MGLVLKDVDRVVDQEIYLENINLELHPGSRYVVLGRTLAGKTTLLRVMAGLDRPTNKGAVLVDDKDVTGMSVRKRDVAMVYQQFINYPSLSIYKNIASPLRGLPKDEVDKRVRRVASILHIDHLLDRLPVELSGGQQQRTAIARALVNETGLLLLDEPLVNLDYKLREELRQELLSIFAKRESIVVYTTTEPTEALMLGGNIIVMHEGRILQSGPTSEVYQKPATMKVAEVFSDPPINFIHADVGEGEAQLRIGIRFPLTGHLRDLPAGPYTFGIRSHHFSTHRQTDEDIEIASTVELAEINGSQTFVHFHYRNRSLVLEEEGVHQYKGGSLIHVYVQPRCFYVFDETGHLTRSPALD</sequence>
<dbReference type="GO" id="GO:0055052">
    <property type="term" value="C:ATP-binding cassette (ABC) transporter complex, substrate-binding subunit-containing"/>
    <property type="evidence" value="ECO:0007669"/>
    <property type="project" value="TreeGrafter"/>
</dbReference>